<comment type="caution">
    <text evidence="1">The sequence shown here is derived from an EMBL/GenBank/DDBJ whole genome shotgun (WGS) entry which is preliminary data.</text>
</comment>
<dbReference type="Gene3D" id="2.70.70.10">
    <property type="entry name" value="Glucose Permease (Domain IIA)"/>
    <property type="match status" value="1"/>
</dbReference>
<dbReference type="EMBL" id="PFEF01000006">
    <property type="protein sequence ID" value="PJE64431.1"/>
    <property type="molecule type" value="Genomic_DNA"/>
</dbReference>
<dbReference type="Proteomes" id="UP000229098">
    <property type="component" value="Unassembled WGS sequence"/>
</dbReference>
<reference evidence="2" key="1">
    <citation type="submission" date="2017-09" db="EMBL/GenBank/DDBJ databases">
        <title>Depth-based differentiation of microbial function through sediment-hosted aquifers and enrichment of novel symbionts in the deep terrestrial subsurface.</title>
        <authorList>
            <person name="Probst A.J."/>
            <person name="Ladd B."/>
            <person name="Jarett J.K."/>
            <person name="Geller-Mcgrath D.E."/>
            <person name="Sieber C.M.K."/>
            <person name="Emerson J.B."/>
            <person name="Anantharaman K."/>
            <person name="Thomas B.C."/>
            <person name="Malmstrom R."/>
            <person name="Stieglmeier M."/>
            <person name="Klingl A."/>
            <person name="Woyke T."/>
            <person name="Ryan C.M."/>
            <person name="Banfield J.F."/>
        </authorList>
    </citation>
    <scope>NUCLEOTIDE SEQUENCE [LARGE SCALE GENOMIC DNA]</scope>
</reference>
<sequence>MTGTVFIGAFIGSVYAGSINPVSSPTGTFDVPQDEDYSGPYCSQSGFKLDYDQYHMQWNGIISKYHMGEDWNGMCGDDTDEGYPLRAIAFGKVVYVDDTGNSTKGKQLHIRYSFPYALAPNDVQTFDSVYLHITGINPSEVSFSGSGTGSFVSKGDVVAYLGGTGGTVGWPAHLHWEALWDDSISLTENTYQNPLTVDHALKYRAPSLIVDDRRDIVGHSTPAPGNWYTFTMQGNAPSSTMYIWHNGERKSLRNAIAAGWIPSKPILHERDGTWYYYIDVDNNFFENGKRYAIKTLISGPVFYILIPGNGFTEDRARLDMLHAVENDNGYDSVKTETYSVDYNWMSSFELYQMEFKLSNGDTAYVYQATSKTNPLIRYTSHYDTSSSTYSGWVPVNWNRMY</sequence>
<dbReference type="CDD" id="cd12797">
    <property type="entry name" value="M23_peptidase"/>
    <property type="match status" value="1"/>
</dbReference>
<evidence type="ECO:0008006" key="3">
    <source>
        <dbReference type="Google" id="ProtNLM"/>
    </source>
</evidence>
<accession>A0A2M8KX00</accession>
<dbReference type="AlphaFoldDB" id="A0A2M8KX00"/>
<dbReference type="SUPFAM" id="SSF51261">
    <property type="entry name" value="Duplicated hybrid motif"/>
    <property type="match status" value="1"/>
</dbReference>
<proteinExistence type="predicted"/>
<gene>
    <name evidence="1" type="ORF">COU90_03215</name>
</gene>
<dbReference type="InterPro" id="IPR011055">
    <property type="entry name" value="Dup_hybrid_motif"/>
</dbReference>
<evidence type="ECO:0000313" key="1">
    <source>
        <dbReference type="EMBL" id="PJE64431.1"/>
    </source>
</evidence>
<protein>
    <recommendedName>
        <fullName evidence="3">Peptidase M23 domain-containing protein</fullName>
    </recommendedName>
</protein>
<evidence type="ECO:0000313" key="2">
    <source>
        <dbReference type="Proteomes" id="UP000229098"/>
    </source>
</evidence>
<name>A0A2M8KX00_9BACT</name>
<organism evidence="1 2">
    <name type="scientific">Candidatus Ryanbacteria bacterium CG10_big_fil_rev_8_21_14_0_10_43_42</name>
    <dbReference type="NCBI Taxonomy" id="1974864"/>
    <lineage>
        <taxon>Bacteria</taxon>
        <taxon>Candidatus Ryaniibacteriota</taxon>
    </lineage>
</organism>